<accession>A0A918XRJ1</accession>
<dbReference type="Gene3D" id="6.10.250.3100">
    <property type="match status" value="1"/>
</dbReference>
<gene>
    <name evidence="3" type="ORF">GCM10017083_23060</name>
</gene>
<evidence type="ECO:0000259" key="1">
    <source>
        <dbReference type="Pfam" id="PF08421"/>
    </source>
</evidence>
<dbReference type="Gene3D" id="3.40.50.720">
    <property type="entry name" value="NAD(P)-binding Rossmann-like Domain"/>
    <property type="match status" value="1"/>
</dbReference>
<dbReference type="Gene3D" id="3.40.50.150">
    <property type="entry name" value="Vaccinia Virus protein VP39"/>
    <property type="match status" value="1"/>
</dbReference>
<organism evidence="3 4">
    <name type="scientific">Thalassobaculum fulvum</name>
    <dbReference type="NCBI Taxonomy" id="1633335"/>
    <lineage>
        <taxon>Bacteria</taxon>
        <taxon>Pseudomonadati</taxon>
        <taxon>Pseudomonadota</taxon>
        <taxon>Alphaproteobacteria</taxon>
        <taxon>Rhodospirillales</taxon>
        <taxon>Thalassobaculaceae</taxon>
        <taxon>Thalassobaculum</taxon>
    </lineage>
</organism>
<protein>
    <submittedName>
        <fullName evidence="3">SAM-dependent methyltransferase</fullName>
    </submittedName>
</protein>
<dbReference type="InterPro" id="IPR029063">
    <property type="entry name" value="SAM-dependent_MTases_sf"/>
</dbReference>
<dbReference type="GO" id="GO:0032259">
    <property type="term" value="P:methylation"/>
    <property type="evidence" value="ECO:0007669"/>
    <property type="project" value="UniProtKB-KW"/>
</dbReference>
<dbReference type="Proteomes" id="UP000630353">
    <property type="component" value="Unassembled WGS sequence"/>
</dbReference>
<dbReference type="Pfam" id="PF13489">
    <property type="entry name" value="Methyltransf_23"/>
    <property type="match status" value="1"/>
</dbReference>
<dbReference type="InterPro" id="IPR038576">
    <property type="entry name" value="Methyltransf_Zn-bd_dom_put_sf"/>
</dbReference>
<dbReference type="PANTHER" id="PTHR43861">
    <property type="entry name" value="TRANS-ACONITATE 2-METHYLTRANSFERASE-RELATED"/>
    <property type="match status" value="1"/>
</dbReference>
<dbReference type="InterPro" id="IPR013691">
    <property type="entry name" value="MeTrfase_14"/>
</dbReference>
<comment type="caution">
    <text evidence="3">The sequence shown here is derived from an EMBL/GenBank/DDBJ whole genome shotgun (WGS) entry which is preliminary data.</text>
</comment>
<dbReference type="SUPFAM" id="SSF53335">
    <property type="entry name" value="S-adenosyl-L-methionine-dependent methyltransferases"/>
    <property type="match status" value="1"/>
</dbReference>
<reference evidence="3" key="2">
    <citation type="submission" date="2020-09" db="EMBL/GenBank/DDBJ databases">
        <authorList>
            <person name="Sun Q."/>
            <person name="Kim S."/>
        </authorList>
    </citation>
    <scope>NUCLEOTIDE SEQUENCE</scope>
    <source>
        <strain evidence="3">KCTC 42651</strain>
    </source>
</reference>
<feature type="domain" description="Methyltransferase putative zinc binding" evidence="1">
    <location>
        <begin position="12"/>
        <end position="73"/>
    </location>
</feature>
<dbReference type="Pfam" id="PF08421">
    <property type="entry name" value="Methyltransf_13"/>
    <property type="match status" value="1"/>
</dbReference>
<name>A0A918XRJ1_9PROT</name>
<evidence type="ECO:0000313" key="3">
    <source>
        <dbReference type="EMBL" id="GHD49984.1"/>
    </source>
</evidence>
<evidence type="ECO:0000259" key="2">
    <source>
        <dbReference type="Pfam" id="PF08484"/>
    </source>
</evidence>
<keyword evidence="4" id="KW-1185">Reference proteome</keyword>
<dbReference type="AlphaFoldDB" id="A0A918XRJ1"/>
<keyword evidence="3" id="KW-0489">Methyltransferase</keyword>
<dbReference type="InterPro" id="IPR013630">
    <property type="entry name" value="Methyltransf_Zn-bd_dom_put"/>
</dbReference>
<dbReference type="Pfam" id="PF08484">
    <property type="entry name" value="Methyltransf_14"/>
    <property type="match status" value="1"/>
</dbReference>
<dbReference type="EMBL" id="BMZS01000004">
    <property type="protein sequence ID" value="GHD49984.1"/>
    <property type="molecule type" value="Genomic_DNA"/>
</dbReference>
<dbReference type="PANTHER" id="PTHR43861:SF5">
    <property type="entry name" value="BLL5978 PROTEIN"/>
    <property type="match status" value="1"/>
</dbReference>
<sequence length="415" mass="45185">MVVTVTPPSFACRFCGSTRHSLVADLGEQVPANAYVAPERADQPEQRYPLRAVVCHDCWLVELDHVVPPESIFSDYAYLSSFSSSWVAHAGRFVEAAADRFALGAGNLVLEIASNDGYLLKHVVARGIQALGVEPAGNVAELARAAGVPTETAFFNRETAEALRARGVSADLIVANNVLAHVPSPTSLVAGMPVVLSPEGVISVEVPHLQRLLEGGEFDTIYHEHYSYFSLGFLRRLFAASGLRVFDVEHLPTHGGSLRVFACHEGAGHPTTGAVRETVEAELAAGLENVDTYDRFYARVLRIRQDLLEFLTTARRDGKSVVGYGAAAKGNTLLNFCGVGPAELAYVVDMNPLKQNHLLPQSRIPVLAPDRLSVTKPDYVLILPWNLRDEIVRSMAQVRDWGGRFVVAVPRLELL</sequence>
<reference evidence="3" key="1">
    <citation type="journal article" date="2014" name="Int. J. Syst. Evol. Microbiol.">
        <title>Complete genome sequence of Corynebacterium casei LMG S-19264T (=DSM 44701T), isolated from a smear-ripened cheese.</title>
        <authorList>
            <consortium name="US DOE Joint Genome Institute (JGI-PGF)"/>
            <person name="Walter F."/>
            <person name="Albersmeier A."/>
            <person name="Kalinowski J."/>
            <person name="Ruckert C."/>
        </authorList>
    </citation>
    <scope>NUCLEOTIDE SEQUENCE</scope>
    <source>
        <strain evidence="3">KCTC 42651</strain>
    </source>
</reference>
<keyword evidence="3" id="KW-0808">Transferase</keyword>
<dbReference type="GO" id="GO:0008168">
    <property type="term" value="F:methyltransferase activity"/>
    <property type="evidence" value="ECO:0007669"/>
    <property type="project" value="UniProtKB-KW"/>
</dbReference>
<proteinExistence type="predicted"/>
<feature type="domain" description="C-methyltransferase" evidence="2">
    <location>
        <begin position="252"/>
        <end position="410"/>
    </location>
</feature>
<evidence type="ECO:0000313" key="4">
    <source>
        <dbReference type="Proteomes" id="UP000630353"/>
    </source>
</evidence>
<dbReference type="Gene3D" id="6.20.50.110">
    <property type="entry name" value="Methyltransferase, zinc-binding domain"/>
    <property type="match status" value="1"/>
</dbReference>